<dbReference type="PANTHER" id="PTHR14519:SF8">
    <property type="entry name" value="VITAMIN K EPOXIDE REDUCTASE COMPLEX SUBUNIT 1"/>
    <property type="match status" value="1"/>
</dbReference>
<evidence type="ECO:0000256" key="12">
    <source>
        <dbReference type="SAM" id="Phobius"/>
    </source>
</evidence>
<keyword evidence="11" id="KW-0676">Redox-active center</keyword>
<dbReference type="EC" id="1.17.4.4" evidence="3"/>
<evidence type="ECO:0000313" key="15">
    <source>
        <dbReference type="Proteomes" id="UP000288716"/>
    </source>
</evidence>
<dbReference type="STRING" id="299467.A0A443SWS1"/>
<dbReference type="GO" id="GO:0005789">
    <property type="term" value="C:endoplasmic reticulum membrane"/>
    <property type="evidence" value="ECO:0007669"/>
    <property type="project" value="UniProtKB-SubCell"/>
</dbReference>
<accession>A0A443SWS1</accession>
<feature type="transmembrane region" description="Helical" evidence="12">
    <location>
        <begin position="9"/>
        <end position="28"/>
    </location>
</feature>
<evidence type="ECO:0000256" key="1">
    <source>
        <dbReference type="ARBA" id="ARBA00004477"/>
    </source>
</evidence>
<gene>
    <name evidence="14" type="ORF">B4U80_07880</name>
</gene>
<keyword evidence="8" id="KW-0560">Oxidoreductase</keyword>
<feature type="transmembrane region" description="Helical" evidence="12">
    <location>
        <begin position="77"/>
        <end position="94"/>
    </location>
</feature>
<keyword evidence="9 12" id="KW-0472">Membrane</keyword>
<evidence type="ECO:0000256" key="11">
    <source>
        <dbReference type="ARBA" id="ARBA00023284"/>
    </source>
</evidence>
<comment type="caution">
    <text evidence="14">The sequence shown here is derived from an EMBL/GenBank/DDBJ whole genome shotgun (WGS) entry which is preliminary data.</text>
</comment>
<dbReference type="OrthoDB" id="17010at2759"/>
<evidence type="ECO:0000256" key="7">
    <source>
        <dbReference type="ARBA" id="ARBA00022989"/>
    </source>
</evidence>
<dbReference type="VEuPathDB" id="VectorBase:LDEU000091"/>
<protein>
    <recommendedName>
        <fullName evidence="3">vitamin-K-epoxide reductase (warfarin-sensitive)</fullName>
        <ecNumber evidence="3">1.17.4.4</ecNumber>
    </recommendedName>
</protein>
<evidence type="ECO:0000256" key="3">
    <source>
        <dbReference type="ARBA" id="ARBA00012278"/>
    </source>
</evidence>
<evidence type="ECO:0000259" key="13">
    <source>
        <dbReference type="SMART" id="SM00756"/>
    </source>
</evidence>
<dbReference type="GO" id="GO:0047057">
    <property type="term" value="F:vitamin-K-epoxide reductase (warfarin-sensitive) activity"/>
    <property type="evidence" value="ECO:0007669"/>
    <property type="project" value="UniProtKB-EC"/>
</dbReference>
<evidence type="ECO:0000256" key="10">
    <source>
        <dbReference type="ARBA" id="ARBA00023157"/>
    </source>
</evidence>
<keyword evidence="7 12" id="KW-1133">Transmembrane helix</keyword>
<dbReference type="GO" id="GO:0042373">
    <property type="term" value="P:vitamin K metabolic process"/>
    <property type="evidence" value="ECO:0007669"/>
    <property type="project" value="InterPro"/>
</dbReference>
<dbReference type="EMBL" id="NCKV01000018">
    <property type="protein sequence ID" value="RWS31946.1"/>
    <property type="molecule type" value="Genomic_DNA"/>
</dbReference>
<dbReference type="InterPro" id="IPR012932">
    <property type="entry name" value="VKOR"/>
</dbReference>
<keyword evidence="4 12" id="KW-0812">Transmembrane</keyword>
<keyword evidence="6" id="KW-0256">Endoplasmic reticulum</keyword>
<sequence>MFLVSRHSTFILMITTIVPLILSFYTLFVEHKLSDDTDYRALCDLADHISCTKAFKSRFAKGFGIFNQDSLLNIPNPIYGVLLYSTQLIIVLFFQQSVFAYCILLSFTVMSSIMSLYLAYILYKMKNLCVVCATIYFTNLFSLFISIYEIKFMKKFHYKTE</sequence>
<dbReference type="AlphaFoldDB" id="A0A443SWS1"/>
<dbReference type="PANTHER" id="PTHR14519">
    <property type="entry name" value="VITAMIN K EPOXIDE REDUCTASE COMPLEX, SUBUNIT 1"/>
    <property type="match status" value="1"/>
</dbReference>
<feature type="transmembrane region" description="Helical" evidence="12">
    <location>
        <begin position="128"/>
        <end position="148"/>
    </location>
</feature>
<evidence type="ECO:0000256" key="4">
    <source>
        <dbReference type="ARBA" id="ARBA00022692"/>
    </source>
</evidence>
<dbReference type="InterPro" id="IPR042406">
    <property type="entry name" value="VKORC1/VKORC1L1"/>
</dbReference>
<dbReference type="Pfam" id="PF07884">
    <property type="entry name" value="VKOR"/>
    <property type="match status" value="1"/>
</dbReference>
<comment type="subcellular location">
    <subcellularLocation>
        <location evidence="1">Endoplasmic reticulum membrane</location>
        <topology evidence="1">Multi-pass membrane protein</topology>
    </subcellularLocation>
</comment>
<dbReference type="CDD" id="cd12917">
    <property type="entry name" value="VKOR_euk"/>
    <property type="match status" value="1"/>
</dbReference>
<proteinExistence type="inferred from homology"/>
<dbReference type="InterPro" id="IPR038354">
    <property type="entry name" value="VKOR_sf"/>
</dbReference>
<dbReference type="Proteomes" id="UP000288716">
    <property type="component" value="Unassembled WGS sequence"/>
</dbReference>
<evidence type="ECO:0000256" key="6">
    <source>
        <dbReference type="ARBA" id="ARBA00022824"/>
    </source>
</evidence>
<evidence type="ECO:0000256" key="5">
    <source>
        <dbReference type="ARBA" id="ARBA00022719"/>
    </source>
</evidence>
<name>A0A443SWS1_9ACAR</name>
<feature type="transmembrane region" description="Helical" evidence="12">
    <location>
        <begin position="101"/>
        <end position="122"/>
    </location>
</feature>
<dbReference type="Gene3D" id="1.20.1440.130">
    <property type="entry name" value="VKOR domain"/>
    <property type="match status" value="1"/>
</dbReference>
<keyword evidence="15" id="KW-1185">Reference proteome</keyword>
<organism evidence="14 15">
    <name type="scientific">Leptotrombidium deliense</name>
    <dbReference type="NCBI Taxonomy" id="299467"/>
    <lineage>
        <taxon>Eukaryota</taxon>
        <taxon>Metazoa</taxon>
        <taxon>Ecdysozoa</taxon>
        <taxon>Arthropoda</taxon>
        <taxon>Chelicerata</taxon>
        <taxon>Arachnida</taxon>
        <taxon>Acari</taxon>
        <taxon>Acariformes</taxon>
        <taxon>Trombidiformes</taxon>
        <taxon>Prostigmata</taxon>
        <taxon>Anystina</taxon>
        <taxon>Parasitengona</taxon>
        <taxon>Trombiculoidea</taxon>
        <taxon>Trombiculidae</taxon>
        <taxon>Leptotrombidium</taxon>
    </lineage>
</organism>
<dbReference type="SMART" id="SM00756">
    <property type="entry name" value="VKc"/>
    <property type="match status" value="1"/>
</dbReference>
<evidence type="ECO:0000256" key="8">
    <source>
        <dbReference type="ARBA" id="ARBA00023002"/>
    </source>
</evidence>
<comment type="similarity">
    <text evidence="2">Belongs to the VKOR family.</text>
</comment>
<keyword evidence="5" id="KW-0874">Quinone</keyword>
<reference evidence="14 15" key="1">
    <citation type="journal article" date="2018" name="Gigascience">
        <title>Genomes of trombidid mites reveal novel predicted allergens and laterally-transferred genes associated with secondary metabolism.</title>
        <authorList>
            <person name="Dong X."/>
            <person name="Chaisiri K."/>
            <person name="Xia D."/>
            <person name="Armstrong S.D."/>
            <person name="Fang Y."/>
            <person name="Donnelly M.J."/>
            <person name="Kadowaki T."/>
            <person name="McGarry J.W."/>
            <person name="Darby A.C."/>
            <person name="Makepeace B.L."/>
        </authorList>
    </citation>
    <scope>NUCLEOTIDE SEQUENCE [LARGE SCALE GENOMIC DNA]</scope>
    <source>
        <strain evidence="14">UoL-UT</strain>
    </source>
</reference>
<evidence type="ECO:0000256" key="9">
    <source>
        <dbReference type="ARBA" id="ARBA00023136"/>
    </source>
</evidence>
<keyword evidence="10" id="KW-1015">Disulfide bond</keyword>
<evidence type="ECO:0000313" key="14">
    <source>
        <dbReference type="EMBL" id="RWS31946.1"/>
    </source>
</evidence>
<dbReference type="GO" id="GO:0048038">
    <property type="term" value="F:quinone binding"/>
    <property type="evidence" value="ECO:0007669"/>
    <property type="project" value="UniProtKB-KW"/>
</dbReference>
<evidence type="ECO:0000256" key="2">
    <source>
        <dbReference type="ARBA" id="ARBA00006214"/>
    </source>
</evidence>
<feature type="domain" description="Vitamin K epoxide reductase" evidence="13">
    <location>
        <begin position="5"/>
        <end position="150"/>
    </location>
</feature>